<name>A0A844GPT6_9CHRO</name>
<dbReference type="RefSeq" id="WP_155083464.1">
    <property type="nucleotide sequence ID" value="NZ_WMIA01000006.1"/>
</dbReference>
<dbReference type="GO" id="GO:0016740">
    <property type="term" value="F:transferase activity"/>
    <property type="evidence" value="ECO:0007669"/>
    <property type="project" value="UniProtKB-KW"/>
</dbReference>
<dbReference type="Gene3D" id="3.30.460.10">
    <property type="entry name" value="Beta Polymerase, domain 2"/>
    <property type="match status" value="1"/>
</dbReference>
<sequence>MIHPQLEEIISKLKQSFINLYNTKLDKIILYGSQGRKDAQIDSDIDILVVLKGNIDPYKEIDRTGDIIHQISLDYDVVLSRHFISSDKFNHNNNPFLHNVKKEGIIL</sequence>
<dbReference type="PANTHER" id="PTHR33933">
    <property type="entry name" value="NUCLEOTIDYLTRANSFERASE"/>
    <property type="match status" value="1"/>
</dbReference>
<dbReference type="InterPro" id="IPR052548">
    <property type="entry name" value="Type_VII_TA_antitoxin"/>
</dbReference>
<evidence type="ECO:0000313" key="2">
    <source>
        <dbReference type="EMBL" id="MTF38574.1"/>
    </source>
</evidence>
<evidence type="ECO:0000313" key="3">
    <source>
        <dbReference type="Proteomes" id="UP000437131"/>
    </source>
</evidence>
<proteinExistence type="predicted"/>
<accession>A0A844GPT6</accession>
<comment type="caution">
    <text evidence="2">The sequence shown here is derived from an EMBL/GenBank/DDBJ whole genome shotgun (WGS) entry which is preliminary data.</text>
</comment>
<evidence type="ECO:0000259" key="1">
    <source>
        <dbReference type="Pfam" id="PF18765"/>
    </source>
</evidence>
<organism evidence="2 3">
    <name type="scientific">Cyanobacterium aponinum 0216</name>
    <dbReference type="NCBI Taxonomy" id="2676140"/>
    <lineage>
        <taxon>Bacteria</taxon>
        <taxon>Bacillati</taxon>
        <taxon>Cyanobacteriota</taxon>
        <taxon>Cyanophyceae</taxon>
        <taxon>Oscillatoriophycideae</taxon>
        <taxon>Chroococcales</taxon>
        <taxon>Geminocystaceae</taxon>
        <taxon>Cyanobacterium</taxon>
    </lineage>
</organism>
<feature type="domain" description="Polymerase beta nucleotidyltransferase" evidence="1">
    <location>
        <begin position="22"/>
        <end position="107"/>
    </location>
</feature>
<reference evidence="2 3" key="1">
    <citation type="submission" date="2019-11" db="EMBL/GenBank/DDBJ databases">
        <title>Isolation of a new High Light Tolerant Cyanobacteria.</title>
        <authorList>
            <person name="Dobson Z."/>
            <person name="Vaughn N."/>
            <person name="Vaughn M."/>
            <person name="Fromme P."/>
            <person name="Mazor Y."/>
        </authorList>
    </citation>
    <scope>NUCLEOTIDE SEQUENCE [LARGE SCALE GENOMIC DNA]</scope>
    <source>
        <strain evidence="2 3">0216</strain>
    </source>
</reference>
<keyword evidence="2" id="KW-0808">Transferase</keyword>
<dbReference type="EMBL" id="WMIA01000006">
    <property type="protein sequence ID" value="MTF38574.1"/>
    <property type="molecule type" value="Genomic_DNA"/>
</dbReference>
<dbReference type="Proteomes" id="UP000437131">
    <property type="component" value="Unassembled WGS sequence"/>
</dbReference>
<dbReference type="AlphaFoldDB" id="A0A844GPT6"/>
<dbReference type="Pfam" id="PF18765">
    <property type="entry name" value="Polbeta"/>
    <property type="match status" value="1"/>
</dbReference>
<dbReference type="InterPro" id="IPR043519">
    <property type="entry name" value="NT_sf"/>
</dbReference>
<protein>
    <submittedName>
        <fullName evidence="2">Nucleotidyltransferase domain-containing protein</fullName>
    </submittedName>
</protein>
<dbReference type="SUPFAM" id="SSF81301">
    <property type="entry name" value="Nucleotidyltransferase"/>
    <property type="match status" value="1"/>
</dbReference>
<dbReference type="PANTHER" id="PTHR33933:SF1">
    <property type="entry name" value="PROTEIN ADENYLYLTRANSFERASE MNTA-RELATED"/>
    <property type="match status" value="1"/>
</dbReference>
<dbReference type="InterPro" id="IPR041633">
    <property type="entry name" value="Polbeta"/>
</dbReference>
<gene>
    <name evidence="2" type="ORF">GGC33_06515</name>
</gene>
<dbReference type="CDD" id="cd05403">
    <property type="entry name" value="NT_KNTase_like"/>
    <property type="match status" value="1"/>
</dbReference>